<dbReference type="SMART" id="SM00271">
    <property type="entry name" value="DnaJ"/>
    <property type="match status" value="1"/>
</dbReference>
<name>A0A1C3E994_9PLAN</name>
<dbReference type="InterPro" id="IPR036869">
    <property type="entry name" value="J_dom_sf"/>
</dbReference>
<dbReference type="PRINTS" id="PR00625">
    <property type="entry name" value="JDOMAIN"/>
</dbReference>
<protein>
    <recommendedName>
        <fullName evidence="2">J domain-containing protein</fullName>
    </recommendedName>
</protein>
<sequence>MVEYVVTLTAVMAGFFFGGMWGGNLGSFVGGLGALFLCLVVKDVLFLERTLEGFFARHRTEIAGFVVVVILVILGSYLLGPTWGTLIGLVGGRTAGEWIAGRLGWSAEQAQNDLLMRAIQLTYPMALVRMDSPPDPRELKTIHEIARLLLQPLGLHHKRDVQNVLDISRKLIDEPDCVNWLPTADEELRFRIVWNCLQVIYSRESIPPEKRQFVVELEQFLNLQSLNVIGVYDRSVGIQYMRIPALHVLGLSADATDSQIDATYRDAVRQFHPDRVQGVPDHLSALARDKMVQINEAYHLLKTSDPASLKYNFRAVEEDAVITPDGESGFLCRCWLCRKANRIPDQVVLHSLRCGGCHALLGRPVSPA</sequence>
<dbReference type="SUPFAM" id="SSF46565">
    <property type="entry name" value="Chaperone J-domain"/>
    <property type="match status" value="1"/>
</dbReference>
<dbReference type="InterPro" id="IPR001623">
    <property type="entry name" value="DnaJ_domain"/>
</dbReference>
<dbReference type="AlphaFoldDB" id="A0A1C3E994"/>
<dbReference type="EMBL" id="LYDR01000124">
    <property type="protein sequence ID" value="ODA29739.1"/>
    <property type="molecule type" value="Genomic_DNA"/>
</dbReference>
<keyword evidence="1" id="KW-1133">Transmembrane helix</keyword>
<dbReference type="Pfam" id="PF00226">
    <property type="entry name" value="DnaJ"/>
    <property type="match status" value="1"/>
</dbReference>
<feature type="transmembrane region" description="Helical" evidence="1">
    <location>
        <begin position="62"/>
        <end position="80"/>
    </location>
</feature>
<evidence type="ECO:0000256" key="1">
    <source>
        <dbReference type="SAM" id="Phobius"/>
    </source>
</evidence>
<dbReference type="OrthoDB" id="9779622at2"/>
<dbReference type="STRING" id="1841610.A6X21_07565"/>
<comment type="caution">
    <text evidence="3">The sequence shown here is derived from an EMBL/GenBank/DDBJ whole genome shotgun (WGS) entry which is preliminary data.</text>
</comment>
<feature type="transmembrane region" description="Helical" evidence="1">
    <location>
        <begin position="20"/>
        <end position="41"/>
    </location>
</feature>
<gene>
    <name evidence="3" type="ORF">A6X21_07565</name>
</gene>
<evidence type="ECO:0000313" key="3">
    <source>
        <dbReference type="EMBL" id="ODA29739.1"/>
    </source>
</evidence>
<feature type="domain" description="J" evidence="2">
    <location>
        <begin position="244"/>
        <end position="315"/>
    </location>
</feature>
<evidence type="ECO:0000259" key="2">
    <source>
        <dbReference type="PROSITE" id="PS50076"/>
    </source>
</evidence>
<accession>A0A1C3E994</accession>
<keyword evidence="4" id="KW-1185">Reference proteome</keyword>
<dbReference type="Proteomes" id="UP000094828">
    <property type="component" value="Unassembled WGS sequence"/>
</dbReference>
<proteinExistence type="predicted"/>
<organism evidence="3 4">
    <name type="scientific">Planctopirus hydrillae</name>
    <dbReference type="NCBI Taxonomy" id="1841610"/>
    <lineage>
        <taxon>Bacteria</taxon>
        <taxon>Pseudomonadati</taxon>
        <taxon>Planctomycetota</taxon>
        <taxon>Planctomycetia</taxon>
        <taxon>Planctomycetales</taxon>
        <taxon>Planctomycetaceae</taxon>
        <taxon>Planctopirus</taxon>
    </lineage>
</organism>
<keyword evidence="1" id="KW-0812">Transmembrane</keyword>
<keyword evidence="1" id="KW-0472">Membrane</keyword>
<dbReference type="CDD" id="cd06257">
    <property type="entry name" value="DnaJ"/>
    <property type="match status" value="1"/>
</dbReference>
<dbReference type="RefSeq" id="WP_068849294.1">
    <property type="nucleotide sequence ID" value="NZ_LYDR01000124.1"/>
</dbReference>
<evidence type="ECO:0000313" key="4">
    <source>
        <dbReference type="Proteomes" id="UP000094828"/>
    </source>
</evidence>
<reference evidence="3 4" key="1">
    <citation type="submission" date="2016-05" db="EMBL/GenBank/DDBJ databases">
        <title>Genomic and physiological characterization of Planctopirus sp. isolated from fresh water lake.</title>
        <authorList>
            <person name="Subhash Y."/>
            <person name="Ramana C."/>
        </authorList>
    </citation>
    <scope>NUCLEOTIDE SEQUENCE [LARGE SCALE GENOMIC DNA]</scope>
    <source>
        <strain evidence="3 4">JC280</strain>
    </source>
</reference>
<dbReference type="Gene3D" id="1.10.287.110">
    <property type="entry name" value="DnaJ domain"/>
    <property type="match status" value="1"/>
</dbReference>
<dbReference type="PROSITE" id="PS50076">
    <property type="entry name" value="DNAJ_2"/>
    <property type="match status" value="1"/>
</dbReference>